<dbReference type="AlphaFoldDB" id="A0A7Y9DXL9"/>
<evidence type="ECO:0000313" key="4">
    <source>
        <dbReference type="Proteomes" id="UP000535890"/>
    </source>
</evidence>
<feature type="signal peptide" evidence="2">
    <location>
        <begin position="1"/>
        <end position="26"/>
    </location>
</feature>
<evidence type="ECO:0008006" key="5">
    <source>
        <dbReference type="Google" id="ProtNLM"/>
    </source>
</evidence>
<proteinExistence type="predicted"/>
<dbReference type="Gene3D" id="2.130.10.10">
    <property type="entry name" value="YVTN repeat-like/Quinoprotein amine dehydrogenase"/>
    <property type="match status" value="1"/>
</dbReference>
<gene>
    <name evidence="3" type="ORF">BJ983_003406</name>
</gene>
<evidence type="ECO:0000256" key="2">
    <source>
        <dbReference type="SAM" id="SignalP"/>
    </source>
</evidence>
<keyword evidence="2" id="KW-0732">Signal</keyword>
<dbReference type="InterPro" id="IPR015943">
    <property type="entry name" value="WD40/YVTN_repeat-like_dom_sf"/>
</dbReference>
<evidence type="ECO:0000313" key="3">
    <source>
        <dbReference type="EMBL" id="NYD37304.1"/>
    </source>
</evidence>
<organism evidence="3 4">
    <name type="scientific">Actinomycetospora corticicola</name>
    <dbReference type="NCBI Taxonomy" id="663602"/>
    <lineage>
        <taxon>Bacteria</taxon>
        <taxon>Bacillati</taxon>
        <taxon>Actinomycetota</taxon>
        <taxon>Actinomycetes</taxon>
        <taxon>Pseudonocardiales</taxon>
        <taxon>Pseudonocardiaceae</taxon>
        <taxon>Actinomycetospora</taxon>
    </lineage>
</organism>
<comment type="caution">
    <text evidence="3">The sequence shown here is derived from an EMBL/GenBank/DDBJ whole genome shotgun (WGS) entry which is preliminary data.</text>
</comment>
<dbReference type="PROSITE" id="PS51257">
    <property type="entry name" value="PROKAR_LIPOPROTEIN"/>
    <property type="match status" value="1"/>
</dbReference>
<dbReference type="RefSeq" id="WP_179794877.1">
    <property type="nucleotide sequence ID" value="NZ_BAABHP010000014.1"/>
</dbReference>
<sequence length="426" mass="41575">MRRVGILLVGVLTLLVAACTGNPASAPPPAYDPPTAFGPSSGTLLRGTSGSLTGSYGGRPELPVALDGTTVWFADSGGFSRADSTGAAVAVPLPPDRWVSGAPRPVPSAGLVVAGAASVVPGSGTTPPGLALELLAVARSQAGDPDPTLAWSVAAPLPWSEAPRSVRTAVVGVAAVGAGRRVAVLTASTGTHRSTVAVALDARRVLWVADGVLAGAVLDGRDPDGAPTAGAPVEAPVVVGAAVPSGGGTGYSPSSVVGLDVSSGARRWASDDGSTALSVHRAGPGTVTVAGRRPTSARAFLTVYDAAGGSRNAVDLGTATAPPECTWDEAATAVCSGSNRTFALDAPTGALLWSLPAAGRVAPAVTTAWHGAVYGTTVNGPVVVDARTGRDRNPAPGAAPVVVNAYLGVGSGSGLLGGVVVTPATG</sequence>
<accession>A0A7Y9DXL9</accession>
<name>A0A7Y9DXL9_9PSEU</name>
<protein>
    <recommendedName>
        <fullName evidence="5">Pyrroloquinoline-quinone binding quinoprotein</fullName>
    </recommendedName>
</protein>
<evidence type="ECO:0000256" key="1">
    <source>
        <dbReference type="SAM" id="MobiDB-lite"/>
    </source>
</evidence>
<feature type="compositionally biased region" description="Low complexity" evidence="1">
    <location>
        <begin position="33"/>
        <end position="50"/>
    </location>
</feature>
<keyword evidence="4" id="KW-1185">Reference proteome</keyword>
<dbReference type="Proteomes" id="UP000535890">
    <property type="component" value="Unassembled WGS sequence"/>
</dbReference>
<dbReference type="EMBL" id="JACCBN010000001">
    <property type="protein sequence ID" value="NYD37304.1"/>
    <property type="molecule type" value="Genomic_DNA"/>
</dbReference>
<feature type="chain" id="PRO_5030864576" description="Pyrroloquinoline-quinone binding quinoprotein" evidence="2">
    <location>
        <begin position="27"/>
        <end position="426"/>
    </location>
</feature>
<feature type="region of interest" description="Disordered" evidence="1">
    <location>
        <begin position="25"/>
        <end position="50"/>
    </location>
</feature>
<reference evidence="3 4" key="1">
    <citation type="submission" date="2020-07" db="EMBL/GenBank/DDBJ databases">
        <title>Sequencing the genomes of 1000 actinobacteria strains.</title>
        <authorList>
            <person name="Klenk H.-P."/>
        </authorList>
    </citation>
    <scope>NUCLEOTIDE SEQUENCE [LARGE SCALE GENOMIC DNA]</scope>
    <source>
        <strain evidence="3 4">DSM 45772</strain>
    </source>
</reference>